<dbReference type="KEGG" id="aup:AsAng_0019030"/>
<dbReference type="PANTHER" id="PTHR44119:SF4">
    <property type="entry name" value="AEROBIC COBALTOCHELATASE SUBUNIT COBN"/>
    <property type="match status" value="1"/>
</dbReference>
<evidence type="ECO:0000313" key="3">
    <source>
        <dbReference type="Proteomes" id="UP001060919"/>
    </source>
</evidence>
<dbReference type="InterPro" id="IPR011953">
    <property type="entry name" value="Cobalto_CobN"/>
</dbReference>
<evidence type="ECO:0000313" key="2">
    <source>
        <dbReference type="EMBL" id="BDS11192.1"/>
    </source>
</evidence>
<dbReference type="GO" id="GO:0051116">
    <property type="term" value="F:cobaltochelatase activity"/>
    <property type="evidence" value="ECO:0007669"/>
    <property type="project" value="InterPro"/>
</dbReference>
<dbReference type="EMBL" id="AP026867">
    <property type="protein sequence ID" value="BDS11192.1"/>
    <property type="molecule type" value="Genomic_DNA"/>
</dbReference>
<gene>
    <name evidence="2" type="ORF">AsAng_0019030</name>
</gene>
<dbReference type="GO" id="GO:0009236">
    <property type="term" value="P:cobalamin biosynthetic process"/>
    <property type="evidence" value="ECO:0007669"/>
    <property type="project" value="InterPro"/>
</dbReference>
<evidence type="ECO:0000259" key="1">
    <source>
        <dbReference type="Pfam" id="PF02514"/>
    </source>
</evidence>
<dbReference type="AlphaFoldDB" id="A0A915YDN3"/>
<dbReference type="Pfam" id="PF02514">
    <property type="entry name" value="CobN-Mg_chel"/>
    <property type="match status" value="1"/>
</dbReference>
<feature type="domain" description="CobN/magnesium chelatase" evidence="1">
    <location>
        <begin position="142"/>
        <end position="1231"/>
    </location>
</feature>
<keyword evidence="3" id="KW-1185">Reference proteome</keyword>
<dbReference type="InterPro" id="IPR003672">
    <property type="entry name" value="CobN/Mg_chltase"/>
</dbReference>
<sequence length="1248" mass="140192">MHLISTIPGGWNPNDDGVFYIEQQAGDLIFLSAGDTEISAVNEAYRSLNVEGELPSLRLANLTYFKQELTIDTYLEEVASKAKVIVMRLLGGKSYYSYFCEAIIALLEEADIELIFLPGHDQPDWELMQLSTIPFTLVDEIWKYFVAGGIFNVEQALKLIFNTQFDSTYPIQPIRSIPHSFLYHYEQGILSPQSQAIPSMRPVALITSYRTHYLSNNLLPLQVLSEMLALKGFYPVVLMALSYRDKRINDTILELLNAHDLVPQVLINTTGFALSSFDGSETSTFFESLNIPLIQAIFASCNKATWEAGLFGLPPTDVAMNIALPEMDGKIITTAISFKESMGRDEQTDSEIVAYQPHKEGCQFVADFAANWVKLRQKNAKEKRIALIVPNYPNKNSRLANGVGLDTPQSVLEILKALKDKGYELGTKIPQNTTELIDELTSFITNEIHSSQLKEAQVLLSETDFLHHYGQLSPLLRSKIEEQWGAPTSAVNYRNGWFLIPGLCLGNIFVSIQPSRGYNMDLQATYHSPDLVPTQDYLAYYFWVQHKFNADAVVHVGKHGNLEWLPGKSVALSASSCFPAMVFGAIPHFYPFIINDPGEGTQAKRRNQAIILDHLIPPMTRAENHGDLLQLELLIDEYYEAALLDPKRANLIKNKIENLVQSSHLSVDLNSDGKDIETLLEVIDGYLCELKEAQIRGGLHIFGQMPKGEKLSDLILALHRLPQARQMGLTQALAKDMGLDFDPLDTAYETVLKVTLNGMDCRTIGQAVEWLELKSKLLIEALLEGELVMDSLGKYTQQVLVSIKEETLPKLNATQSEITNLLNGLDAGYVPSGGSGAPTRGRLDILPTGRNFYSVDIRTIPSPHAFELGKKSADNIISRYLQEEGTYPTSIGISVWGTSTMRTGGDDISQALALIGVRPIWQGANRRVIDFEIISTLELKRPRVDVLLRISGFFRDAFPDVISLFNAVVERVAELDESDEFNPIKARYQKEKKEWLKKGIGAEKAKERALYRVFGSKPGAYGAGLQGVIDEKNWRTKADLAEVYMNWSGYAYFGNKNEGHSAHEVFKSRLSSIDIVVQNQDNREHDILDSDDYYQFQGGMAVAVEQEKGSPSTLYFGDHSRPENPRIKSLKQELLKVYRSRVINPKWIKGMQDHGYKGAFEMAATMDYLFAYDATTELIDDFMYEGMTQAYLLDENNQNFIRTHNKWAIRDMSERMLEAIQRGMWQAPSAKTTAALEQLLLDSIEDLE</sequence>
<proteinExistence type="predicted"/>
<dbReference type="PANTHER" id="PTHR44119">
    <property type="entry name" value="MAGNESIUM-CHELATASE SUBUNIT CHLH, CHLOROPLASTIC"/>
    <property type="match status" value="1"/>
</dbReference>
<dbReference type="Proteomes" id="UP001060919">
    <property type="component" value="Chromosome"/>
</dbReference>
<dbReference type="CDD" id="cd10150">
    <property type="entry name" value="CobN_like"/>
    <property type="match status" value="1"/>
</dbReference>
<reference evidence="2" key="1">
    <citation type="submission" date="2022-09" db="EMBL/GenBank/DDBJ databases">
        <title>Aureispira anguillicida sp. nov., isolated from Leptocephalus of Japanese eel Anguilla japonica.</title>
        <authorList>
            <person name="Yuasa K."/>
            <person name="Mekata T."/>
            <person name="Ikunari K."/>
        </authorList>
    </citation>
    <scope>NUCLEOTIDE SEQUENCE</scope>
    <source>
        <strain evidence="2">EL160426</strain>
    </source>
</reference>
<accession>A0A915YDN3</accession>
<dbReference type="RefSeq" id="WP_264792395.1">
    <property type="nucleotide sequence ID" value="NZ_AP026867.1"/>
</dbReference>
<dbReference type="NCBIfam" id="TIGR02257">
    <property type="entry name" value="cobalto_cobN"/>
    <property type="match status" value="1"/>
</dbReference>
<organism evidence="2 3">
    <name type="scientific">Aureispira anguillae</name>
    <dbReference type="NCBI Taxonomy" id="2864201"/>
    <lineage>
        <taxon>Bacteria</taxon>
        <taxon>Pseudomonadati</taxon>
        <taxon>Bacteroidota</taxon>
        <taxon>Saprospiria</taxon>
        <taxon>Saprospirales</taxon>
        <taxon>Saprospiraceae</taxon>
        <taxon>Aureispira</taxon>
    </lineage>
</organism>
<protein>
    <submittedName>
        <fullName evidence="2">Cobaltochelatase subunit CobN</fullName>
    </submittedName>
</protein>
<name>A0A915YDN3_9BACT</name>